<dbReference type="VEuPathDB" id="TriTrypDB:LPMP_270830"/>
<dbReference type="OrthoDB" id="271658at2759"/>
<reference evidence="1 2" key="1">
    <citation type="journal article" date="2015" name="Sci. Rep.">
        <title>The genome of Leishmania panamensis: insights into genomics of the L. (Viannia) subgenus.</title>
        <authorList>
            <person name="Llanes A."/>
            <person name="Restrepo C.M."/>
            <person name="Vecchio G.D."/>
            <person name="Anguizola F.J."/>
            <person name="Lleonart R."/>
        </authorList>
    </citation>
    <scope>NUCLEOTIDE SEQUENCE [LARGE SCALE GENOMIC DNA]</scope>
    <source>
        <strain evidence="1 2">MHOM/PA/94/PSC-1</strain>
    </source>
</reference>
<dbReference type="VEuPathDB" id="TriTrypDB:LPAL13_270015300"/>
<gene>
    <name evidence="1" type="ORF">LPMP_270830</name>
</gene>
<dbReference type="EMBL" id="CP009396">
    <property type="protein sequence ID" value="AIN99465.1"/>
    <property type="molecule type" value="Genomic_DNA"/>
</dbReference>
<dbReference type="AlphaFoldDB" id="A0A088RU70"/>
<sequence length="869" mass="96181">MLRLGRRRLAVVTATAITDAATKLNALLDMTNRTHPVPHGEMKRFLKTEVMPILAGTELDRRGNSTDLRHFLGQLTRDAAFAAVIIGARPGASFLQTIVTCIKEDHQRMRFLPKMTSPQASKIIEYLCKAGVTDAEVYPVLISRLNFSSLHELGRVMFALTESGFHALNMLVVVPLYAGEKWVLLFNKAKTSKTMSSCNAFDAVRILRALSKSCRTYVEECRRATKNSMTDIPHESLNLLRNNLLRFIFENASALRGAHWLNVARALLNFPSEFNELWHLVRDYPAIENEVQSARCVPAGITNASSSHDAAVLYVVNCETVGAAAMQRVFQYAEQRTGVPDAEVGSPISAEFPFDLSYPDLVKLLPLLDQFPSMTSASQTQQRVELVLRVVCTNVHHLRLQDLVTMLQVLRRLRPSTKTTAAVETITDEVSNRLTASSPEQVLGVIPFRTVAQLAAALAALRVTRCDGFVTLVATSDNIFPSSLTVDTALSFINALAALKMTRPSLCHGALESILRSMLNFYTRQLKKGPMLDAFPIYVARILRGCVLLDYIPPVDILRSVLLGSAEASLRMSEEVHGAGGVLVFDLSRSLSHFLKQARTTAPEREKDLWECGVLQVVLPLSIACSEDTVHAMERHQQVASSSHTAVSWRSTVEMLALFVDPQMDSTDRGVMVQRLQEAFPEVEALLRVSAMATRAHLHKCSHHVRHGDEARQRSRQTPFNANCNIHFLSALLIFEYMVFHANTQAARPFPTSANQVSTTTDDKVEKDRATLAALKGRYCDFLSAPLSKSVPDTPMDIVRRIFECPLSGSVASSTAPPSTVVLLEKRDAVEITTTLPFALSLVMDPGPVNEFFTERCMSIMVGDAEELH</sequence>
<organism evidence="1 2">
    <name type="scientific">Leishmania panamensis</name>
    <dbReference type="NCBI Taxonomy" id="5679"/>
    <lineage>
        <taxon>Eukaryota</taxon>
        <taxon>Discoba</taxon>
        <taxon>Euglenozoa</taxon>
        <taxon>Kinetoplastea</taxon>
        <taxon>Metakinetoplastina</taxon>
        <taxon>Trypanosomatida</taxon>
        <taxon>Trypanosomatidae</taxon>
        <taxon>Leishmaniinae</taxon>
        <taxon>Leishmania</taxon>
        <taxon>Leishmania guyanensis species complex</taxon>
    </lineage>
</organism>
<dbReference type="RefSeq" id="XP_010700172.1">
    <property type="nucleotide sequence ID" value="XM_010701870.1"/>
</dbReference>
<dbReference type="Proteomes" id="UP000063063">
    <property type="component" value="Chromosome 27"/>
</dbReference>
<protein>
    <submittedName>
        <fullName evidence="1">Uncharacterized protein</fullName>
    </submittedName>
</protein>
<dbReference type="eggNOG" id="ENOG502RHV0">
    <property type="taxonomic scope" value="Eukaryota"/>
</dbReference>
<dbReference type="GeneID" id="22576259"/>
<accession>A0A088RU70</accession>
<proteinExistence type="predicted"/>
<evidence type="ECO:0000313" key="2">
    <source>
        <dbReference type="Proteomes" id="UP000063063"/>
    </source>
</evidence>
<dbReference type="KEGG" id="lpan:LPMP_270830"/>
<name>A0A088RU70_LEIPA</name>
<keyword evidence="2" id="KW-1185">Reference proteome</keyword>
<evidence type="ECO:0000313" key="1">
    <source>
        <dbReference type="EMBL" id="AIN99465.1"/>
    </source>
</evidence>